<dbReference type="Proteomes" id="UP001254832">
    <property type="component" value="Unassembled WGS sequence"/>
</dbReference>
<dbReference type="Pfam" id="PF13205">
    <property type="entry name" value="Big_5"/>
    <property type="match status" value="2"/>
</dbReference>
<reference evidence="3" key="1">
    <citation type="submission" date="2023-07" db="EMBL/GenBank/DDBJ databases">
        <title>Sorghum-associated microbial communities from plants grown in Nebraska, USA.</title>
        <authorList>
            <person name="Schachtman D."/>
        </authorList>
    </citation>
    <scope>NUCLEOTIDE SEQUENCE</scope>
    <source>
        <strain evidence="3">BE80</strain>
    </source>
</reference>
<accession>A0AAP5H7B4</accession>
<dbReference type="Pfam" id="PF13753">
    <property type="entry name" value="SWM_repeat"/>
    <property type="match status" value="3"/>
</dbReference>
<feature type="domain" description="SLH" evidence="2">
    <location>
        <begin position="1083"/>
        <end position="1142"/>
    </location>
</feature>
<evidence type="ECO:0000259" key="2">
    <source>
        <dbReference type="PROSITE" id="PS51272"/>
    </source>
</evidence>
<dbReference type="InterPro" id="IPR001119">
    <property type="entry name" value="SLH_dom"/>
</dbReference>
<protein>
    <submittedName>
        <fullName evidence="3">Repeat protein (TIGR02059 family)</fullName>
    </submittedName>
</protein>
<keyword evidence="1" id="KW-0732">Signal</keyword>
<evidence type="ECO:0000313" key="4">
    <source>
        <dbReference type="Proteomes" id="UP001254832"/>
    </source>
</evidence>
<dbReference type="InterPro" id="IPR011801">
    <property type="entry name" value="Swm_rep_I_cyn"/>
</dbReference>
<dbReference type="NCBIfam" id="TIGR02059">
    <property type="entry name" value="swm_rep_I"/>
    <property type="match status" value="3"/>
</dbReference>
<dbReference type="InterPro" id="IPR014755">
    <property type="entry name" value="Cu-Rt/internalin_Ig-like"/>
</dbReference>
<dbReference type="InterPro" id="IPR051465">
    <property type="entry name" value="Cell_Envelope_Struct_Comp"/>
</dbReference>
<evidence type="ECO:0000313" key="3">
    <source>
        <dbReference type="EMBL" id="MDR6726520.1"/>
    </source>
</evidence>
<sequence>MNLNKIARKGLLGILIVMLTAQGWLTGWSGVELATYAAGELTNKGIVNTVPGVNAKNVDGSTPLVIEFARPVQKATGTVAIKRVNDDTVVASIPVSSNQVIIGTTGPITSPAVPPTGDDSTTTPAIGQFVTITPGASIPGGKYYVQIDAGAFVYTDSAEPADFVGLDKEWTFDTDGVGKASITNKTPQNAAFGVTPASSVSMTFDKPVGAGVGTLQIFQGNATGTPFEEIAIGSSLIKGLGTRTITIDPVKNFNSNNTYYIVMPEGFLRDLQGNDISAISGMDWGFTVQSDPSALTVTGLTPNNGTTNAALNSTLTVTFSKELDPTYRGQITLKKSNGTTVASTTTFSLNNRQLIVTPTSSLENNTNYVVDIPANTFRDQAGNTFAGLNGSTSWAFKTISRDTTAPVLKTSKMHDNATIRLTYDKWLSSTSPLSSSYTVTVNGENRSVSTTYISGDSLYVVLGTGVAVGQVVRIAYAPGTTGNRVTDQSSNAAAAFGARDVENGLDSVMSKPREGNAYYSTITLYYPETVYITSSDAARQFSVTADQSNVGINSISINGSSVVTLNLSRSITDGEVVRVAYTPGAWPVKDTRGQALAGFSGFYVRNSIDTKPPEFKSAEVSGNKLWIRYNEPLNTTNKPTNSQYSVLVDGKPVYVNDSVIEDDLVTLTLASAVKDTQNISLSYVPGSLRLTDLNNNPAGYLNLTPVTYTYGNGKILSATIQGDTVQINFRDAIQAEAALTLPQFSVVVNSSTATILSATASGSVVTLKLDTSTIGTGSTTTAQTGTVSYVPGAVPIRDASSVTVPAFGPLALQQTTNTNVNNNQTGSRPVWVTEMDTSNYGQPLLVMNNNTASAVPAMSHFNRSTRQFNVDGTKLIQSFEYASASGKLNQPIVFEIPDSESSAFVGFPLNALTQVATSYRTGTIGVKYGDRLWTVPLANLDLAAMSRSLGTIGASTVITPINTSAATGAAAPSFYIQLETVPVSSSGTMESLIAGAKAQKLANSTDVYLFAINGSSNQHVEQKVKSQLAMQLAANTPSLTSGFAFVDPVTFKLSNVPSSFKNIASGVVIQGQLNGNQEIVPINNVVSYPDTASHWASEVIKELSAKWIISAPNGSYYRPNENISRAEFAELVARGLGLSGEPTAASRFPDVRSGSITSAYIGAAAEAGIITGNTDGTFKPDRPITREQMAIMMVRALNYGGKQTVLNSSSTSILSKFNDNKKIQSKDSVAKAVQEGIIQGMTSRTFEPQGNATRAQAAVMLKRVLDKLGYL</sequence>
<dbReference type="EMBL" id="JAVDTR010000018">
    <property type="protein sequence ID" value="MDR6726520.1"/>
    <property type="molecule type" value="Genomic_DNA"/>
</dbReference>
<feature type="domain" description="SLH" evidence="2">
    <location>
        <begin position="1144"/>
        <end position="1207"/>
    </location>
</feature>
<dbReference type="InterPro" id="IPR028059">
    <property type="entry name" value="SWM_rpt"/>
</dbReference>
<dbReference type="InterPro" id="IPR032812">
    <property type="entry name" value="SbsA_Ig"/>
</dbReference>
<comment type="caution">
    <text evidence="3">The sequence shown here is derived from an EMBL/GenBank/DDBJ whole genome shotgun (WGS) entry which is preliminary data.</text>
</comment>
<dbReference type="RefSeq" id="WP_310144960.1">
    <property type="nucleotide sequence ID" value="NZ_JAVDTR010000018.1"/>
</dbReference>
<dbReference type="AlphaFoldDB" id="A0AAP5H7B4"/>
<dbReference type="PANTHER" id="PTHR43308">
    <property type="entry name" value="OUTER MEMBRANE PROTEIN ALPHA-RELATED"/>
    <property type="match status" value="1"/>
</dbReference>
<evidence type="ECO:0000256" key="1">
    <source>
        <dbReference type="ARBA" id="ARBA00022729"/>
    </source>
</evidence>
<organism evidence="3 4">
    <name type="scientific">Paenibacillus amylolyticus</name>
    <dbReference type="NCBI Taxonomy" id="1451"/>
    <lineage>
        <taxon>Bacteria</taxon>
        <taxon>Bacillati</taxon>
        <taxon>Bacillota</taxon>
        <taxon>Bacilli</taxon>
        <taxon>Bacillales</taxon>
        <taxon>Paenibacillaceae</taxon>
        <taxon>Paenibacillus</taxon>
    </lineage>
</organism>
<feature type="domain" description="SLH" evidence="2">
    <location>
        <begin position="1212"/>
        <end position="1271"/>
    </location>
</feature>
<proteinExistence type="predicted"/>
<name>A0AAP5H7B4_PAEAM</name>
<dbReference type="Pfam" id="PF00395">
    <property type="entry name" value="SLH"/>
    <property type="match status" value="3"/>
</dbReference>
<gene>
    <name evidence="3" type="ORF">J2W91_005041</name>
</gene>
<dbReference type="PROSITE" id="PS51272">
    <property type="entry name" value="SLH"/>
    <property type="match status" value="3"/>
</dbReference>
<dbReference type="Gene3D" id="2.60.40.1220">
    <property type="match status" value="1"/>
</dbReference>
<dbReference type="PANTHER" id="PTHR43308:SF5">
    <property type="entry name" value="S-LAYER PROTEIN _ PEPTIDOGLYCAN ENDO-BETA-N-ACETYLGLUCOSAMINIDASE"/>
    <property type="match status" value="1"/>
</dbReference>